<evidence type="ECO:0000313" key="7">
    <source>
        <dbReference type="Proteomes" id="UP001299235"/>
    </source>
</evidence>
<dbReference type="Pfam" id="PF01888">
    <property type="entry name" value="CbiD"/>
    <property type="match status" value="1"/>
</dbReference>
<dbReference type="Proteomes" id="UP001299235">
    <property type="component" value="Unassembled WGS sequence"/>
</dbReference>
<dbReference type="PANTHER" id="PTHR35863">
    <property type="entry name" value="COBALT-PRECORRIN-5B C(1)-METHYLTRANSFERASE"/>
    <property type="match status" value="1"/>
</dbReference>
<dbReference type="HAMAP" id="MF_00787">
    <property type="entry name" value="CbiD"/>
    <property type="match status" value="1"/>
</dbReference>
<keyword evidence="7" id="KW-1185">Reference proteome</keyword>
<dbReference type="RefSeq" id="WP_248834456.1">
    <property type="nucleotide sequence ID" value="NZ_JAJEQE010000001.1"/>
</dbReference>
<organism evidence="6 7">
    <name type="scientific">Hominisplanchenecus faecis</name>
    <dbReference type="NCBI Taxonomy" id="2885351"/>
    <lineage>
        <taxon>Bacteria</taxon>
        <taxon>Bacillati</taxon>
        <taxon>Bacillota</taxon>
        <taxon>Clostridia</taxon>
        <taxon>Lachnospirales</taxon>
        <taxon>Lachnospiraceae</taxon>
        <taxon>Hominisplanchenecus</taxon>
    </lineage>
</organism>
<reference evidence="6 7" key="1">
    <citation type="submission" date="2021-10" db="EMBL/GenBank/DDBJ databases">
        <title>Anaerobic single-cell dispensing facilitates the cultivation of human gut bacteria.</title>
        <authorList>
            <person name="Afrizal A."/>
        </authorList>
    </citation>
    <scope>NUCLEOTIDE SEQUENCE [LARGE SCALE GENOMIC DNA]</scope>
    <source>
        <strain evidence="6 7">CLA-AA-H246</strain>
    </source>
</reference>
<keyword evidence="1 5" id="KW-0169">Cobalamin biosynthesis</keyword>
<keyword evidence="3 5" id="KW-0808">Transferase</keyword>
<comment type="function">
    <text evidence="5">Catalyzes the methylation of C-1 in cobalt-precorrin-5B to form cobalt-precorrin-6A.</text>
</comment>
<evidence type="ECO:0000256" key="4">
    <source>
        <dbReference type="ARBA" id="ARBA00022691"/>
    </source>
</evidence>
<evidence type="ECO:0000256" key="5">
    <source>
        <dbReference type="HAMAP-Rule" id="MF_00787"/>
    </source>
</evidence>
<evidence type="ECO:0000256" key="3">
    <source>
        <dbReference type="ARBA" id="ARBA00022679"/>
    </source>
</evidence>
<name>A0ABS8ER71_9FIRM</name>
<keyword evidence="2 5" id="KW-0489">Methyltransferase</keyword>
<evidence type="ECO:0000313" key="6">
    <source>
        <dbReference type="EMBL" id="MCC2147662.1"/>
    </source>
</evidence>
<evidence type="ECO:0000256" key="2">
    <source>
        <dbReference type="ARBA" id="ARBA00022603"/>
    </source>
</evidence>
<dbReference type="GO" id="GO:0008168">
    <property type="term" value="F:methyltransferase activity"/>
    <property type="evidence" value="ECO:0007669"/>
    <property type="project" value="UniProtKB-KW"/>
</dbReference>
<dbReference type="GO" id="GO:0032259">
    <property type="term" value="P:methylation"/>
    <property type="evidence" value="ECO:0007669"/>
    <property type="project" value="UniProtKB-KW"/>
</dbReference>
<proteinExistence type="inferred from homology"/>
<dbReference type="Gene3D" id="3.30.2110.10">
    <property type="entry name" value="CbiD-like"/>
    <property type="match status" value="1"/>
</dbReference>
<gene>
    <name evidence="5 6" type="primary">cbiD</name>
    <name evidence="6" type="ORF">LKD42_00095</name>
</gene>
<dbReference type="EC" id="2.1.1.195" evidence="5"/>
<evidence type="ECO:0000256" key="1">
    <source>
        <dbReference type="ARBA" id="ARBA00022573"/>
    </source>
</evidence>
<dbReference type="PANTHER" id="PTHR35863:SF1">
    <property type="entry name" value="COBALT-PRECORRIN-5B C(1)-METHYLTRANSFERASE"/>
    <property type="match status" value="1"/>
</dbReference>
<dbReference type="SUPFAM" id="SSF111342">
    <property type="entry name" value="CbiD-like"/>
    <property type="match status" value="1"/>
</dbReference>
<accession>A0ABS8ER71</accession>
<keyword evidence="4 5" id="KW-0949">S-adenosyl-L-methionine</keyword>
<dbReference type="InterPro" id="IPR002748">
    <property type="entry name" value="CbiD"/>
</dbReference>
<dbReference type="NCBIfam" id="TIGR00312">
    <property type="entry name" value="cbiD"/>
    <property type="match status" value="1"/>
</dbReference>
<comment type="caution">
    <text evidence="6">The sequence shown here is derived from an EMBL/GenBank/DDBJ whole genome shotgun (WGS) entry which is preliminary data.</text>
</comment>
<dbReference type="EMBL" id="JAJEQE010000001">
    <property type="protein sequence ID" value="MCC2147662.1"/>
    <property type="molecule type" value="Genomic_DNA"/>
</dbReference>
<protein>
    <recommendedName>
        <fullName evidence="5">Cobalt-precorrin-5B C(1)-methyltransferase</fullName>
        <ecNumber evidence="5">2.1.1.195</ecNumber>
    </recommendedName>
    <alternativeName>
        <fullName evidence="5">Cobalt-precorrin-6A synthase</fullName>
    </alternativeName>
</protein>
<sequence>MAEQKNGLEGYFVTKGSKKLRYGYTTGSCAAAAAKAATWMLLSQKKIEKIDLLTPRGILLHLMPLDVCFDEQQASCAIRKDGGDDPDATDGLLVYAVVSKCGKTKKEQVFIDGGKGVGRITKPGLEQPVGAAAINRVPRKMITEAVREVCEMCEYTEGIQVCISIPGGEEVAKKTFNPRLGIEGGLSVLGTSGIVVPMSEKALIASIRLEMEMKRKNGAKYLLLTPGNYGADFVKENTKLDVESSMKCSNYVGETLDMAVELGFLGVLFVAHIGKFVKVSGGIMNTHSRHSDARAELMCAHALRSGADLETAKAILETITTEEAMEIIRMHGLQDAVMEQMAEKVHQYMQHRVEGAIQTEAILFSNRFGYLGETKGAEKLAEKFKYDL</sequence>
<comment type="similarity">
    <text evidence="5">Belongs to the CbiD family.</text>
</comment>
<comment type="catalytic activity">
    <reaction evidence="5">
        <text>Co-precorrin-5B + S-adenosyl-L-methionine = Co-precorrin-6A + S-adenosyl-L-homocysteine</text>
        <dbReference type="Rhea" id="RHEA:26285"/>
        <dbReference type="ChEBI" id="CHEBI:57856"/>
        <dbReference type="ChEBI" id="CHEBI:59789"/>
        <dbReference type="ChEBI" id="CHEBI:60063"/>
        <dbReference type="ChEBI" id="CHEBI:60064"/>
        <dbReference type="EC" id="2.1.1.195"/>
    </reaction>
</comment>
<comment type="pathway">
    <text evidence="5">Cofactor biosynthesis; adenosylcobalamin biosynthesis; cob(II)yrinate a,c-diamide from sirohydrochlorin (anaerobic route): step 6/10.</text>
</comment>
<dbReference type="InterPro" id="IPR036074">
    <property type="entry name" value="CbiD_sf"/>
</dbReference>
<dbReference type="PIRSF" id="PIRSF026782">
    <property type="entry name" value="CbiD"/>
    <property type="match status" value="1"/>
</dbReference>